<feature type="non-terminal residue" evidence="2">
    <location>
        <position position="134"/>
    </location>
</feature>
<feature type="transmembrane region" description="Helical" evidence="1">
    <location>
        <begin position="85"/>
        <end position="101"/>
    </location>
</feature>
<keyword evidence="1" id="KW-0812">Transmembrane</keyword>
<sequence length="134" mass="15669">MLVVGIFYASSTYKVRKFFNLYRISIMKEFMYLVISQIVLVLPMALLPMIVDLPMNYIYIGFMVITLTIISGFIFPAFESSINESTSSLLTFFIVIMISFLLSKPQYLFLVFLMILGTEFVCIYRERKEIFNEN</sequence>
<evidence type="ECO:0000313" key="2">
    <source>
        <dbReference type="EMBL" id="REA78926.1"/>
    </source>
</evidence>
<name>A0A3D8YIN4_STAPS</name>
<accession>A0A3D8YIN4</accession>
<proteinExistence type="predicted"/>
<keyword evidence="1" id="KW-1133">Transmembrane helix</keyword>
<evidence type="ECO:0000313" key="3">
    <source>
        <dbReference type="Proteomes" id="UP000256409"/>
    </source>
</evidence>
<dbReference type="EMBL" id="QQPC01000398">
    <property type="protein sequence ID" value="REA78926.1"/>
    <property type="molecule type" value="Genomic_DNA"/>
</dbReference>
<keyword evidence="1" id="KW-0472">Membrane</keyword>
<evidence type="ECO:0000256" key="1">
    <source>
        <dbReference type="SAM" id="Phobius"/>
    </source>
</evidence>
<dbReference type="AlphaFoldDB" id="A0A3D8YIN4"/>
<protein>
    <submittedName>
        <fullName evidence="2">Uncharacterized protein</fullName>
    </submittedName>
</protein>
<comment type="caution">
    <text evidence="2">The sequence shown here is derived from an EMBL/GenBank/DDBJ whole genome shotgun (WGS) entry which is preliminary data.</text>
</comment>
<feature type="transmembrane region" description="Helical" evidence="1">
    <location>
        <begin position="107"/>
        <end position="124"/>
    </location>
</feature>
<feature type="transmembrane region" description="Helical" evidence="1">
    <location>
        <begin position="30"/>
        <end position="51"/>
    </location>
</feature>
<dbReference type="Proteomes" id="UP000256409">
    <property type="component" value="Unassembled WGS sequence"/>
</dbReference>
<reference evidence="3" key="1">
    <citation type="journal article" date="2018" name="Vet. Microbiol.">
        <title>Molecular epidemiology of methicillin-resistant staphylococci amongst veterinary personnel, personnel-owned pets, patients and the hospital environment of two companion animal veterinary hospitals.</title>
        <authorList>
            <person name="Worthing K.A."/>
            <person name="Brown J."/>
            <person name="Gerber L."/>
            <person name="Abraham S."/>
            <person name="Trott D."/>
            <person name="Norris J.M."/>
        </authorList>
    </citation>
    <scope>NUCLEOTIDE SEQUENCE [LARGE SCALE GENOMIC DNA]</scope>
    <source>
        <strain evidence="3">ST496-2</strain>
    </source>
</reference>
<organism evidence="2 3">
    <name type="scientific">Staphylococcus pseudintermedius</name>
    <dbReference type="NCBI Taxonomy" id="283734"/>
    <lineage>
        <taxon>Bacteria</taxon>
        <taxon>Bacillati</taxon>
        <taxon>Bacillota</taxon>
        <taxon>Bacilli</taxon>
        <taxon>Bacillales</taxon>
        <taxon>Staphylococcaceae</taxon>
        <taxon>Staphylococcus</taxon>
        <taxon>Staphylococcus intermedius group</taxon>
    </lineage>
</organism>
<feature type="transmembrane region" description="Helical" evidence="1">
    <location>
        <begin position="57"/>
        <end position="78"/>
    </location>
</feature>
<gene>
    <name evidence="2" type="ORF">DV961_14575</name>
</gene>